<evidence type="ECO:0000259" key="1">
    <source>
        <dbReference type="Pfam" id="PF17989"/>
    </source>
</evidence>
<feature type="domain" description="Actin homologue MreB-like C-terminal" evidence="2">
    <location>
        <begin position="238"/>
        <end position="356"/>
    </location>
</feature>
<dbReference type="SUPFAM" id="SSF53067">
    <property type="entry name" value="Actin-like ATPase domain"/>
    <property type="match status" value="1"/>
</dbReference>
<dbReference type="Pfam" id="PF21522">
    <property type="entry name" value="MreB-like_C"/>
    <property type="match status" value="1"/>
</dbReference>
<protein>
    <submittedName>
        <fullName evidence="3">ParM/StbA family protein</fullName>
    </submittedName>
</protein>
<reference evidence="3" key="1">
    <citation type="journal article" date="2019" name="Cell Metab.">
        <title>Nutrient sensing in CD11c cells alters the gut microbiome to regulate food intake and body mass.</title>
        <authorList>
            <person name="Chagwedera N.D."/>
            <person name="Ang Q.Y."/>
            <person name="Bisanz J.E."/>
            <person name="Leong Y.A."/>
            <person name="Ganeshan K."/>
            <person name="Cai J."/>
            <person name="Patterson A.D."/>
            <person name="Turnbaugh P.J."/>
            <person name="Chawla A."/>
        </authorList>
    </citation>
    <scope>NUCLEOTIDE SEQUENCE</scope>
    <source>
        <strain evidence="3">I8-5</strain>
    </source>
</reference>
<dbReference type="RefSeq" id="WP_135350288.1">
    <property type="nucleotide sequence ID" value="NZ_SRKR01000021.1"/>
</dbReference>
<dbReference type="InterPro" id="IPR043129">
    <property type="entry name" value="ATPase_NBD"/>
</dbReference>
<dbReference type="Pfam" id="PF17989">
    <property type="entry name" value="ALP_N"/>
    <property type="match status" value="1"/>
</dbReference>
<sequence>MMKTANDLGYGSVKAIIDDKEIQFPSVFTIEREQDIASPVEFESKSQKDEYMKEFLNHMDVTISSSSIKTPGRFLIGQNAVDQNLPLTHFDINDYAGKAESDYSLILTLSMIAGAAVEQAYEEGKDLSEPLKVNTRMAAALPVKEGSNIETKNMYRERYAGSTHQVTFHNFKNPITVTIEFDKVFVATEGETAQLFISTGKDKDLTKKIKEDFDTRYPEMASLVKAEDLIQAKNVVSIDIGAGTVDIVVIVNGKALVSASYSLSEGYDNALEEALEVLRDKKFNFSSVAELKEFLATKPSPLSRGRYEAVQKVVYAQLEPFCDRIVTEVSRSVRKAGATIEVVYVHGGGSIPMKDQTMLRTKLENKLKDFNGGQVVPVIWIPKEKAQTLNRDGLEFIVDHAK</sequence>
<dbReference type="InterPro" id="IPR049067">
    <property type="entry name" value="MreB-like_C"/>
</dbReference>
<evidence type="ECO:0000259" key="2">
    <source>
        <dbReference type="Pfam" id="PF21522"/>
    </source>
</evidence>
<comment type="caution">
    <text evidence="3">The sequence shown here is derived from an EMBL/GenBank/DDBJ whole genome shotgun (WGS) entry which is preliminary data.</text>
</comment>
<dbReference type="EMBL" id="SRKR01000021">
    <property type="protein sequence ID" value="TGB09664.1"/>
    <property type="molecule type" value="Genomic_DNA"/>
</dbReference>
<dbReference type="AlphaFoldDB" id="A0AAX2SQP4"/>
<proteinExistence type="predicted"/>
<evidence type="ECO:0000313" key="3">
    <source>
        <dbReference type="EMBL" id="TGB09664.1"/>
    </source>
</evidence>
<evidence type="ECO:0000313" key="4">
    <source>
        <dbReference type="Proteomes" id="UP000297521"/>
    </source>
</evidence>
<dbReference type="Proteomes" id="UP000297521">
    <property type="component" value="Unassembled WGS sequence"/>
</dbReference>
<organism evidence="3 4">
    <name type="scientific">Limosilactobacillus reuteri</name>
    <name type="common">Lactobacillus reuteri</name>
    <dbReference type="NCBI Taxonomy" id="1598"/>
    <lineage>
        <taxon>Bacteria</taxon>
        <taxon>Bacillati</taxon>
        <taxon>Bacillota</taxon>
        <taxon>Bacilli</taxon>
        <taxon>Lactobacillales</taxon>
        <taxon>Lactobacillaceae</taxon>
        <taxon>Limosilactobacillus</taxon>
    </lineage>
</organism>
<accession>A0AAX2SQP4</accession>
<feature type="domain" description="Actin-like protein N-terminal" evidence="1">
    <location>
        <begin position="6"/>
        <end position="190"/>
    </location>
</feature>
<dbReference type="Gene3D" id="3.30.420.40">
    <property type="match status" value="2"/>
</dbReference>
<reference evidence="3" key="2">
    <citation type="submission" date="2019-04" db="EMBL/GenBank/DDBJ databases">
        <authorList>
            <person name="Bisanz J.E."/>
            <person name="Chagwedera N.D."/>
            <person name="Chawla A."/>
            <person name="Turnbaugh P.J."/>
        </authorList>
    </citation>
    <scope>NUCLEOTIDE SEQUENCE</scope>
    <source>
        <strain evidence="3">I8-5</strain>
    </source>
</reference>
<name>A0AAX2SQP4_LIMRT</name>
<dbReference type="InterPro" id="IPR040607">
    <property type="entry name" value="ALP_N"/>
</dbReference>
<gene>
    <name evidence="3" type="ORF">E5F87_09750</name>
</gene>
<dbReference type="CDD" id="cd24023">
    <property type="entry name" value="ASKHA_NBD_ParM_Alp7A-like"/>
    <property type="match status" value="1"/>
</dbReference>